<dbReference type="InterPro" id="IPR002060">
    <property type="entry name" value="Squ/phyt_synthse"/>
</dbReference>
<dbReference type="InterPro" id="IPR017827">
    <property type="entry name" value="HSQ_synthase_HpnC"/>
</dbReference>
<dbReference type="GO" id="GO:0051996">
    <property type="term" value="F:squalene synthase [NAD(P)H] activity"/>
    <property type="evidence" value="ECO:0007669"/>
    <property type="project" value="UniProtKB-EC"/>
</dbReference>
<gene>
    <name evidence="1" type="primary">hpnC</name>
    <name evidence="1" type="ORF">G4223_06600</name>
</gene>
<evidence type="ECO:0000313" key="2">
    <source>
        <dbReference type="Proteomes" id="UP000480684"/>
    </source>
</evidence>
<dbReference type="SUPFAM" id="SSF48576">
    <property type="entry name" value="Terpenoid synthases"/>
    <property type="match status" value="1"/>
</dbReference>
<dbReference type="InterPro" id="IPR008949">
    <property type="entry name" value="Isoprenoid_synthase_dom_sf"/>
</dbReference>
<keyword evidence="2" id="KW-1185">Reference proteome</keyword>
<comment type="caution">
    <text evidence="1">The sequence shown here is derived from an EMBL/GenBank/DDBJ whole genome shotgun (WGS) entry which is preliminary data.</text>
</comment>
<evidence type="ECO:0000313" key="1">
    <source>
        <dbReference type="EMBL" id="NFV79777.1"/>
    </source>
</evidence>
<protein>
    <submittedName>
        <fullName evidence="1">Squalene synthase HpnC</fullName>
        <ecNumber evidence="1">2.5.1.21</ecNumber>
    </submittedName>
</protein>
<dbReference type="GO" id="GO:0004311">
    <property type="term" value="F:geranylgeranyl diphosphate synthase activity"/>
    <property type="evidence" value="ECO:0007669"/>
    <property type="project" value="InterPro"/>
</dbReference>
<dbReference type="PANTHER" id="PTHR31480">
    <property type="entry name" value="BIFUNCTIONAL LYCOPENE CYCLASE/PHYTOENE SYNTHASE"/>
    <property type="match status" value="1"/>
</dbReference>
<dbReference type="EC" id="2.5.1.21" evidence="1"/>
<organism evidence="1 2">
    <name type="scientific">Magnetospirillum aberrantis SpK</name>
    <dbReference type="NCBI Taxonomy" id="908842"/>
    <lineage>
        <taxon>Bacteria</taxon>
        <taxon>Pseudomonadati</taxon>
        <taxon>Pseudomonadota</taxon>
        <taxon>Alphaproteobacteria</taxon>
        <taxon>Rhodospirillales</taxon>
        <taxon>Rhodospirillaceae</taxon>
        <taxon>Magnetospirillum</taxon>
    </lineage>
</organism>
<sequence length="284" mass="31103">MPRAAVVALPASTSKTATQENFPVASLLLPAATRARVMAFYHFARIADDIADNPALTADSKILRLDALEETLCGRHEANEYTESAQGLRDAVGGDEVLLGHAAQLLQAFRRDAVSDHCRDWGDLMLYCQFSAAPVGRFLLALHGENPTATTATDSLCAALQVLNHIQDCGEDYRVLGRVYVPRVWLAGHGIDNDAFLDEATSPALRQVFDLTLDHVDALLDMARPLPSRIRDHRLRLEAAVTLTVAERLSERLRRRDPLASKVRLTAMGYAGAVLTGLWRGLRA</sequence>
<dbReference type="SFLD" id="SFLDS00005">
    <property type="entry name" value="Isoprenoid_Synthase_Type_I"/>
    <property type="match status" value="1"/>
</dbReference>
<dbReference type="Gene3D" id="1.10.600.10">
    <property type="entry name" value="Farnesyl Diphosphate Synthase"/>
    <property type="match status" value="1"/>
</dbReference>
<name>A0A7C9QTA5_9PROT</name>
<dbReference type="SFLD" id="SFLDG01018">
    <property type="entry name" value="Squalene/Phytoene_Synthase_Lik"/>
    <property type="match status" value="1"/>
</dbReference>
<proteinExistence type="predicted"/>
<dbReference type="AlphaFoldDB" id="A0A7C9QTA5"/>
<accession>A0A7C9QTA5</accession>
<keyword evidence="1" id="KW-0808">Transferase</keyword>
<dbReference type="Pfam" id="PF00494">
    <property type="entry name" value="SQS_PSY"/>
    <property type="match status" value="1"/>
</dbReference>
<dbReference type="NCBIfam" id="TIGR03464">
    <property type="entry name" value="HpnC"/>
    <property type="match status" value="1"/>
</dbReference>
<reference evidence="1 2" key="1">
    <citation type="submission" date="2020-02" db="EMBL/GenBank/DDBJ databases">
        <authorList>
            <person name="Dziuba M."/>
            <person name="Kuznetsov B."/>
            <person name="Mardanov A."/>
            <person name="Ravin N."/>
            <person name="Grouzdev D."/>
        </authorList>
    </citation>
    <scope>NUCLEOTIDE SEQUENCE [LARGE SCALE GENOMIC DNA]</scope>
    <source>
        <strain evidence="1 2">SpK</strain>
    </source>
</reference>
<dbReference type="Proteomes" id="UP000480684">
    <property type="component" value="Unassembled WGS sequence"/>
</dbReference>
<dbReference type="EMBL" id="JAAIYP010000034">
    <property type="protein sequence ID" value="NFV79777.1"/>
    <property type="molecule type" value="Genomic_DNA"/>
</dbReference>